<gene>
    <name evidence="1" type="ORF">CEXT_698741</name>
</gene>
<accession>A0AAV4QRA9</accession>
<evidence type="ECO:0000313" key="1">
    <source>
        <dbReference type="EMBL" id="GIY11797.1"/>
    </source>
</evidence>
<comment type="caution">
    <text evidence="1">The sequence shown here is derived from an EMBL/GenBank/DDBJ whole genome shotgun (WGS) entry which is preliminary data.</text>
</comment>
<sequence length="88" mass="10118">MGNETIFDPHFNIHLAFVNNTYTRSYYHRKTASNNYRSLRFGANFLTKTSPISCKSLFCGKRSHFTEIKYGLTASNYGVSPSLRHYGL</sequence>
<keyword evidence="2" id="KW-1185">Reference proteome</keyword>
<dbReference type="EMBL" id="BPLR01006698">
    <property type="protein sequence ID" value="GIY11797.1"/>
    <property type="molecule type" value="Genomic_DNA"/>
</dbReference>
<dbReference type="Proteomes" id="UP001054945">
    <property type="component" value="Unassembled WGS sequence"/>
</dbReference>
<protein>
    <submittedName>
        <fullName evidence="1">Uncharacterized protein</fullName>
    </submittedName>
</protein>
<dbReference type="AlphaFoldDB" id="A0AAV4QRA9"/>
<name>A0AAV4QRA9_CAEEX</name>
<reference evidence="1 2" key="1">
    <citation type="submission" date="2021-06" db="EMBL/GenBank/DDBJ databases">
        <title>Caerostris extrusa draft genome.</title>
        <authorList>
            <person name="Kono N."/>
            <person name="Arakawa K."/>
        </authorList>
    </citation>
    <scope>NUCLEOTIDE SEQUENCE [LARGE SCALE GENOMIC DNA]</scope>
</reference>
<organism evidence="1 2">
    <name type="scientific">Caerostris extrusa</name>
    <name type="common">Bark spider</name>
    <name type="synonym">Caerostris bankana</name>
    <dbReference type="NCBI Taxonomy" id="172846"/>
    <lineage>
        <taxon>Eukaryota</taxon>
        <taxon>Metazoa</taxon>
        <taxon>Ecdysozoa</taxon>
        <taxon>Arthropoda</taxon>
        <taxon>Chelicerata</taxon>
        <taxon>Arachnida</taxon>
        <taxon>Araneae</taxon>
        <taxon>Araneomorphae</taxon>
        <taxon>Entelegynae</taxon>
        <taxon>Araneoidea</taxon>
        <taxon>Araneidae</taxon>
        <taxon>Caerostris</taxon>
    </lineage>
</organism>
<proteinExistence type="predicted"/>
<evidence type="ECO:0000313" key="2">
    <source>
        <dbReference type="Proteomes" id="UP001054945"/>
    </source>
</evidence>